<sequence>MARWSQVLDDTVRKYYSEWSQNLDGQYIKRLELPLMVRCKDKTGKLDINFDKDLLNLFSEIYYWERLKFEIPQSVCNIYQDREELRVLRERTLLLIRNYNRIIGMLSPDELGLFRDRIRFMDKKIQPGLTKLVWLSKGASNVFIRDCLLHIDKVQSVVDGYKASNLSISKLCRQISETLLIKLDGKTVYRNLEFEDDQKAHQQRCLQMLRLTHQNIVDIMTSIHNIFSNDGPEVQEHWVTYTEKVDHMVEEALKSNIKQSMKNLSRAINGDSKTSPNPLFKVQVALRQTTPQTTPKVPETPLNPIRYTEKANSVEQEETVLNIRFVMLDCSPLKSSLVQHCSEWQTKFTQLLSHIASTRLKELHASLQDSTDRDILYQAVYARWILGKVQDMREVLNGKWVWYQQVLIDSDIMLQKHKEKFKNGLVVSSEEFKKKIQTTLEEFNSAGPFDSALSTELALNQIAEHRSQLEILKEEESTILHGLGFFKIEQTPSKVIRTLEKDIDYLQQVWEITQDWNANWNIWKVGQFATLQTESMESTAQDMFKKLHKLQRELKDKEWDILDFSKNKIDQFKTIIPLIADLRNPAMRDRHWKQICEEVQCSFDQTSTEFTLEKIMLLGLDKYADKICEISGAASKELSIEQGLEGITKTWEETILDIAPYKKGHYRLRGTDEVFQVLDDNQVILSTIKASRFVKAFEREVDSWERRLSQVLEVIEMILTVQRQWIYLENIFQGKDIREQLPHECKEFEDVSSSWKTIMGRLHKDNNAIRGTHHSGLPEKLSEMSAKLEEIQKALDMYLETKRQIFPRFYFLSNDDVLEILGQSQNPEAMQPHLKKCFDNIKSLRIEKEGSKPEAIGMYSADGEFITFIHPVQLDRPVEVWLCDVEKTMRITLKDCLSNCLVALKRMTGQRDKWVKDWPGQMLITASQIQWTTDVTRSLITSKERADKSSLKSMKKKQVSMLQSYSEIIRGNLSKVLRLKIVALVTVEVHARDVIDKLAKAGCNDVNAFEWLSQLRLYWDKDVDDCIIRQTNTRFKYGYEYLGNSGRLVITPLTDRCYMTLTTALHLHRGGSPKGPAGTGKTETVKDLGKALGMYVIVVNCSEGLDYKSMGRMYSGLAQTGAWGCFDEFNRINIEVLSVVAQQILSILSALSAGLSKFHFDGQHIRLVWSCGIFITMNPGYAGRTELPDNLKSMFRPISMVVPDSTLIAEIILFGEGFNNCKLLAKKVFTLYSLAVQQLSKQDHYDFGLRALTSLLRYAGKKRRSCPKHS</sequence>
<name>A0ACD3Q520_LARCR</name>
<gene>
    <name evidence="1" type="ORF">E3U43_007801</name>
</gene>
<accession>A0ACD3Q520</accession>
<keyword evidence="2" id="KW-1185">Reference proteome</keyword>
<dbReference type="Proteomes" id="UP000793456">
    <property type="component" value="Chromosome XXIV"/>
</dbReference>
<organism evidence="1 2">
    <name type="scientific">Larimichthys crocea</name>
    <name type="common">Large yellow croaker</name>
    <name type="synonym">Pseudosciaena crocea</name>
    <dbReference type="NCBI Taxonomy" id="215358"/>
    <lineage>
        <taxon>Eukaryota</taxon>
        <taxon>Metazoa</taxon>
        <taxon>Chordata</taxon>
        <taxon>Craniata</taxon>
        <taxon>Vertebrata</taxon>
        <taxon>Euteleostomi</taxon>
        <taxon>Actinopterygii</taxon>
        <taxon>Neopterygii</taxon>
        <taxon>Teleostei</taxon>
        <taxon>Neoteleostei</taxon>
        <taxon>Acanthomorphata</taxon>
        <taxon>Eupercaria</taxon>
        <taxon>Sciaenidae</taxon>
        <taxon>Larimichthys</taxon>
    </lineage>
</organism>
<reference evidence="1" key="1">
    <citation type="submission" date="2018-11" db="EMBL/GenBank/DDBJ databases">
        <title>The sequence and de novo assembly of Larimichthys crocea genome using PacBio and Hi-C technologies.</title>
        <authorList>
            <person name="Xu P."/>
            <person name="Chen B."/>
            <person name="Zhou Z."/>
            <person name="Ke Q."/>
            <person name="Wu Y."/>
            <person name="Bai H."/>
            <person name="Pu F."/>
        </authorList>
    </citation>
    <scope>NUCLEOTIDE SEQUENCE</scope>
    <source>
        <tissue evidence="1">Muscle</tissue>
    </source>
</reference>
<evidence type="ECO:0000313" key="1">
    <source>
        <dbReference type="EMBL" id="TMS02261.1"/>
    </source>
</evidence>
<protein>
    <submittedName>
        <fullName evidence="1">Uncharacterized protein</fullName>
    </submittedName>
</protein>
<dbReference type="EMBL" id="CM011697">
    <property type="protein sequence ID" value="TMS02261.1"/>
    <property type="molecule type" value="Genomic_DNA"/>
</dbReference>
<comment type="caution">
    <text evidence="1">The sequence shown here is derived from an EMBL/GenBank/DDBJ whole genome shotgun (WGS) entry which is preliminary data.</text>
</comment>
<proteinExistence type="predicted"/>
<evidence type="ECO:0000313" key="2">
    <source>
        <dbReference type="Proteomes" id="UP000793456"/>
    </source>
</evidence>